<name>A0AAW1J4P0_SAPOF</name>
<dbReference type="CDD" id="cd09272">
    <property type="entry name" value="RNase_HI_RT_Ty1"/>
    <property type="match status" value="1"/>
</dbReference>
<reference evidence="1" key="1">
    <citation type="submission" date="2024-03" db="EMBL/GenBank/DDBJ databases">
        <title>WGS assembly of Saponaria officinalis var. Norfolk2.</title>
        <authorList>
            <person name="Jenkins J."/>
            <person name="Shu S."/>
            <person name="Grimwood J."/>
            <person name="Barry K."/>
            <person name="Goodstein D."/>
            <person name="Schmutz J."/>
            <person name="Leebens-Mack J."/>
            <person name="Osbourn A."/>
        </authorList>
    </citation>
    <scope>NUCLEOTIDE SEQUENCE [LARGE SCALE GENOMIC DNA]</scope>
    <source>
        <strain evidence="1">JIC</strain>
    </source>
</reference>
<dbReference type="SUPFAM" id="SSF56672">
    <property type="entry name" value="DNA/RNA polymerases"/>
    <property type="match status" value="1"/>
</dbReference>
<organism evidence="1 2">
    <name type="scientific">Saponaria officinalis</name>
    <name type="common">Common soapwort</name>
    <name type="synonym">Lychnis saponaria</name>
    <dbReference type="NCBI Taxonomy" id="3572"/>
    <lineage>
        <taxon>Eukaryota</taxon>
        <taxon>Viridiplantae</taxon>
        <taxon>Streptophyta</taxon>
        <taxon>Embryophyta</taxon>
        <taxon>Tracheophyta</taxon>
        <taxon>Spermatophyta</taxon>
        <taxon>Magnoliopsida</taxon>
        <taxon>eudicotyledons</taxon>
        <taxon>Gunneridae</taxon>
        <taxon>Pentapetalae</taxon>
        <taxon>Caryophyllales</taxon>
        <taxon>Caryophyllaceae</taxon>
        <taxon>Caryophylleae</taxon>
        <taxon>Saponaria</taxon>
    </lineage>
</organism>
<dbReference type="EMBL" id="JBDFQZ010000008">
    <property type="protein sequence ID" value="KAK9698049.1"/>
    <property type="molecule type" value="Genomic_DNA"/>
</dbReference>
<comment type="caution">
    <text evidence="1">The sequence shown here is derived from an EMBL/GenBank/DDBJ whole genome shotgun (WGS) entry which is preliminary data.</text>
</comment>
<protein>
    <submittedName>
        <fullName evidence="1">Uncharacterized protein</fullName>
    </submittedName>
</protein>
<gene>
    <name evidence="1" type="ORF">RND81_08G079100</name>
</gene>
<dbReference type="Proteomes" id="UP001443914">
    <property type="component" value="Unassembled WGS sequence"/>
</dbReference>
<dbReference type="PANTHER" id="PTHR11439">
    <property type="entry name" value="GAG-POL-RELATED RETROTRANSPOSON"/>
    <property type="match status" value="1"/>
</dbReference>
<evidence type="ECO:0000313" key="1">
    <source>
        <dbReference type="EMBL" id="KAK9698049.1"/>
    </source>
</evidence>
<evidence type="ECO:0000313" key="2">
    <source>
        <dbReference type="Proteomes" id="UP001443914"/>
    </source>
</evidence>
<dbReference type="AlphaFoldDB" id="A0AAW1J4P0"/>
<sequence>MRSCTLTHTLKLVGYTDSDWAGDIDTRKSTSGYVFYLGYGVISWSSIKQQVVALSTAEAEYTAVTSGTCHAVWLRRMLEELKQVQNSPTTIFCDNKSAIVLAKNPVFHGRSKHIDIKYHYIRVLVKGGDIELEFCGSQEQVADIMTKPLKKELFEKFKAMLGILKKIKLEKLYLVNDK</sequence>
<dbReference type="InterPro" id="IPR043502">
    <property type="entry name" value="DNA/RNA_pol_sf"/>
</dbReference>
<proteinExistence type="predicted"/>
<keyword evidence="2" id="KW-1185">Reference proteome</keyword>
<accession>A0AAW1J4P0</accession>
<dbReference type="PANTHER" id="PTHR11439:SF483">
    <property type="entry name" value="PEPTIDE SYNTHASE GLIP-LIKE, PUTATIVE (AFU_ORTHOLOGUE AFUA_3G12920)-RELATED"/>
    <property type="match status" value="1"/>
</dbReference>